<dbReference type="Proteomes" id="UP000631114">
    <property type="component" value="Unassembled WGS sequence"/>
</dbReference>
<evidence type="ECO:0000256" key="2">
    <source>
        <dbReference type="ARBA" id="ARBA00022723"/>
    </source>
</evidence>
<dbReference type="InterPro" id="IPR036236">
    <property type="entry name" value="Znf_C2H2_sf"/>
</dbReference>
<dbReference type="InterPro" id="IPR013087">
    <property type="entry name" value="Znf_C2H2_type"/>
</dbReference>
<evidence type="ECO:0000256" key="6">
    <source>
        <dbReference type="PROSITE-ProRule" id="PRU00042"/>
    </source>
</evidence>
<keyword evidence="3 6" id="KW-0863">Zinc-finger</keyword>
<keyword evidence="10" id="KW-1185">Reference proteome</keyword>
<dbReference type="GO" id="GO:0008270">
    <property type="term" value="F:zinc ion binding"/>
    <property type="evidence" value="ECO:0007669"/>
    <property type="project" value="UniProtKB-KW"/>
</dbReference>
<dbReference type="PANTHER" id="PTHR47287:SF15">
    <property type="entry name" value="ZINC FINGER PROTEIN 3-LIKE"/>
    <property type="match status" value="1"/>
</dbReference>
<accession>A0A835IAW6</accession>
<dbReference type="PROSITE" id="PS00028">
    <property type="entry name" value="ZINC_FINGER_C2H2_1"/>
    <property type="match status" value="1"/>
</dbReference>
<dbReference type="FunFam" id="3.30.160.60:FF:001366">
    <property type="entry name" value="Zinc finger protein 2"/>
    <property type="match status" value="1"/>
</dbReference>
<dbReference type="Gene3D" id="3.30.160.60">
    <property type="entry name" value="Classic Zinc Finger"/>
    <property type="match status" value="1"/>
</dbReference>
<keyword evidence="2" id="KW-0479">Metal-binding</keyword>
<evidence type="ECO:0000313" key="10">
    <source>
        <dbReference type="Proteomes" id="UP000631114"/>
    </source>
</evidence>
<evidence type="ECO:0000256" key="7">
    <source>
        <dbReference type="SAM" id="MobiDB-lite"/>
    </source>
</evidence>
<feature type="region of interest" description="Disordered" evidence="7">
    <location>
        <begin position="80"/>
        <end position="119"/>
    </location>
</feature>
<evidence type="ECO:0000256" key="1">
    <source>
        <dbReference type="ARBA" id="ARBA00004123"/>
    </source>
</evidence>
<dbReference type="PANTHER" id="PTHR47287">
    <property type="entry name" value="C2H2 AND C2HC ZINC FINGERS SUPERFAMILY PROTEIN"/>
    <property type="match status" value="1"/>
</dbReference>
<dbReference type="PROSITE" id="PS50157">
    <property type="entry name" value="ZINC_FINGER_C2H2_2"/>
    <property type="match status" value="1"/>
</dbReference>
<reference evidence="9 10" key="1">
    <citation type="submission" date="2020-10" db="EMBL/GenBank/DDBJ databases">
        <title>The Coptis chinensis genome and diversification of protoberbering-type alkaloids.</title>
        <authorList>
            <person name="Wang B."/>
            <person name="Shu S."/>
            <person name="Song C."/>
            <person name="Liu Y."/>
        </authorList>
    </citation>
    <scope>NUCLEOTIDE SEQUENCE [LARGE SCALE GENOMIC DNA]</scope>
    <source>
        <strain evidence="9">HL-2020</strain>
        <tissue evidence="9">Leaf</tissue>
    </source>
</reference>
<comment type="subcellular location">
    <subcellularLocation>
        <location evidence="1">Nucleus</location>
    </subcellularLocation>
</comment>
<comment type="caution">
    <text evidence="9">The sequence shown here is derived from an EMBL/GenBank/DDBJ whole genome shotgun (WGS) entry which is preliminary data.</text>
</comment>
<evidence type="ECO:0000259" key="8">
    <source>
        <dbReference type="PROSITE" id="PS50157"/>
    </source>
</evidence>
<dbReference type="GO" id="GO:0009788">
    <property type="term" value="P:negative regulation of abscisic acid-activated signaling pathway"/>
    <property type="evidence" value="ECO:0007669"/>
    <property type="project" value="InterPro"/>
</dbReference>
<keyword evidence="4" id="KW-0862">Zinc</keyword>
<gene>
    <name evidence="9" type="ORF">IFM89_018697</name>
</gene>
<evidence type="ECO:0000256" key="4">
    <source>
        <dbReference type="ARBA" id="ARBA00022833"/>
    </source>
</evidence>
<dbReference type="EMBL" id="JADFTS010000003">
    <property type="protein sequence ID" value="KAF9614461.1"/>
    <property type="molecule type" value="Genomic_DNA"/>
</dbReference>
<sequence length="164" mass="18520">MDFQPNTSLDLNLSSQELNLELLLEPSSSSSSSSLSPSEPRVFSCNYCQRKFHSSQALGGHQNAHKLERTLAKRNRELSSALRPHGGSNNHRSRSSTDDVSNHSEQVQPPIYHRHAGDFGSEVNYGRREMSYGLGERENLWGTNYRSDNVNKEDFNQLDLSLKL</sequence>
<evidence type="ECO:0000256" key="5">
    <source>
        <dbReference type="ARBA" id="ARBA00023242"/>
    </source>
</evidence>
<name>A0A835IAW6_9MAGN</name>
<evidence type="ECO:0000256" key="3">
    <source>
        <dbReference type="ARBA" id="ARBA00022771"/>
    </source>
</evidence>
<dbReference type="SUPFAM" id="SSF57667">
    <property type="entry name" value="beta-beta-alpha zinc fingers"/>
    <property type="match status" value="1"/>
</dbReference>
<organism evidence="9 10">
    <name type="scientific">Coptis chinensis</name>
    <dbReference type="NCBI Taxonomy" id="261450"/>
    <lineage>
        <taxon>Eukaryota</taxon>
        <taxon>Viridiplantae</taxon>
        <taxon>Streptophyta</taxon>
        <taxon>Embryophyta</taxon>
        <taxon>Tracheophyta</taxon>
        <taxon>Spermatophyta</taxon>
        <taxon>Magnoliopsida</taxon>
        <taxon>Ranunculales</taxon>
        <taxon>Ranunculaceae</taxon>
        <taxon>Coptidoideae</taxon>
        <taxon>Coptis</taxon>
    </lineage>
</organism>
<protein>
    <recommendedName>
        <fullName evidence="8">C2H2-type domain-containing protein</fullName>
    </recommendedName>
</protein>
<feature type="domain" description="C2H2-type" evidence="8">
    <location>
        <begin position="43"/>
        <end position="70"/>
    </location>
</feature>
<dbReference type="AlphaFoldDB" id="A0A835IAW6"/>
<keyword evidence="5" id="KW-0539">Nucleus</keyword>
<dbReference type="OrthoDB" id="1933825at2759"/>
<proteinExistence type="predicted"/>
<dbReference type="GO" id="GO:0005634">
    <property type="term" value="C:nucleus"/>
    <property type="evidence" value="ECO:0007669"/>
    <property type="project" value="UniProtKB-SubCell"/>
</dbReference>
<dbReference type="InterPro" id="IPR044246">
    <property type="entry name" value="ZFP3-like"/>
</dbReference>
<evidence type="ECO:0000313" key="9">
    <source>
        <dbReference type="EMBL" id="KAF9614461.1"/>
    </source>
</evidence>